<accession>X0WU33</accession>
<organism evidence="2">
    <name type="scientific">marine sediment metagenome</name>
    <dbReference type="NCBI Taxonomy" id="412755"/>
    <lineage>
        <taxon>unclassified sequences</taxon>
        <taxon>metagenomes</taxon>
        <taxon>ecological metagenomes</taxon>
    </lineage>
</organism>
<dbReference type="PROSITE" id="PS50093">
    <property type="entry name" value="PKD"/>
    <property type="match status" value="2"/>
</dbReference>
<dbReference type="InterPro" id="IPR000601">
    <property type="entry name" value="PKD_dom"/>
</dbReference>
<feature type="non-terminal residue" evidence="2">
    <location>
        <position position="1"/>
    </location>
</feature>
<feature type="domain" description="PKD" evidence="1">
    <location>
        <begin position="202"/>
        <end position="247"/>
    </location>
</feature>
<evidence type="ECO:0000313" key="2">
    <source>
        <dbReference type="EMBL" id="GAG34160.1"/>
    </source>
</evidence>
<reference evidence="2" key="1">
    <citation type="journal article" date="2014" name="Front. Microbiol.">
        <title>High frequency of phylogenetically diverse reductive dehalogenase-homologous genes in deep subseafloor sedimentary metagenomes.</title>
        <authorList>
            <person name="Kawai M."/>
            <person name="Futagami T."/>
            <person name="Toyoda A."/>
            <person name="Takaki Y."/>
            <person name="Nishi S."/>
            <person name="Hori S."/>
            <person name="Arai W."/>
            <person name="Tsubouchi T."/>
            <person name="Morono Y."/>
            <person name="Uchiyama I."/>
            <person name="Ito T."/>
            <person name="Fujiyama A."/>
            <person name="Inagaki F."/>
            <person name="Takami H."/>
        </authorList>
    </citation>
    <scope>NUCLEOTIDE SEQUENCE</scope>
    <source>
        <strain evidence="2">Expedition CK06-06</strain>
    </source>
</reference>
<gene>
    <name evidence="2" type="ORF">S01H1_68699</name>
</gene>
<dbReference type="CDD" id="cd00146">
    <property type="entry name" value="PKD"/>
    <property type="match status" value="2"/>
</dbReference>
<dbReference type="Pfam" id="PF18911">
    <property type="entry name" value="PKD_4"/>
    <property type="match status" value="1"/>
</dbReference>
<dbReference type="AlphaFoldDB" id="X0WU33"/>
<protein>
    <recommendedName>
        <fullName evidence="1">PKD domain-containing protein</fullName>
    </recommendedName>
</protein>
<dbReference type="InterPro" id="IPR022409">
    <property type="entry name" value="PKD/Chitinase_dom"/>
</dbReference>
<dbReference type="SMART" id="SM00089">
    <property type="entry name" value="PKD"/>
    <property type="match status" value="1"/>
</dbReference>
<dbReference type="EMBL" id="BARS01045565">
    <property type="protein sequence ID" value="GAG34160.1"/>
    <property type="molecule type" value="Genomic_DNA"/>
</dbReference>
<sequence length="247" mass="26946">DGIIDREIEPDEIICEEVPYPPAKPSGPTMGDTDVTYTYSTSTTDPEGDQIYYWFNWGDGTDSGWIGPYDSGESVSAFHSWDTQSIFKVKTKAKDVLDHVSDWSDDLPVYIVYIDDILPVANANGPYEGIVGIPVGFHGSASSGTPPYSYYWNFGDGVYSSAQNPRHTYDEEGDYTVSLRVTDDNDMSATDVARVVIHLSEAVVADAGGPYSGDIGETIQFSGSAIGGTEPYSWYWEFGDGSISTIQ</sequence>
<feature type="non-terminal residue" evidence="2">
    <location>
        <position position="247"/>
    </location>
</feature>
<feature type="domain" description="PKD" evidence="1">
    <location>
        <begin position="118"/>
        <end position="197"/>
    </location>
</feature>
<evidence type="ECO:0000259" key="1">
    <source>
        <dbReference type="PROSITE" id="PS50093"/>
    </source>
</evidence>
<dbReference type="InterPro" id="IPR013783">
    <property type="entry name" value="Ig-like_fold"/>
</dbReference>
<dbReference type="SUPFAM" id="SSF49299">
    <property type="entry name" value="PKD domain"/>
    <property type="match status" value="2"/>
</dbReference>
<proteinExistence type="predicted"/>
<comment type="caution">
    <text evidence="2">The sequence shown here is derived from an EMBL/GenBank/DDBJ whole genome shotgun (WGS) entry which is preliminary data.</text>
</comment>
<name>X0WU33_9ZZZZ</name>
<dbReference type="InterPro" id="IPR035986">
    <property type="entry name" value="PKD_dom_sf"/>
</dbReference>
<dbReference type="Gene3D" id="2.60.40.10">
    <property type="entry name" value="Immunoglobulins"/>
    <property type="match status" value="2"/>
</dbReference>